<dbReference type="SUPFAM" id="SSF56672">
    <property type="entry name" value="DNA/RNA polymerases"/>
    <property type="match status" value="1"/>
</dbReference>
<proteinExistence type="predicted"/>
<accession>A0A085MXZ5</accession>
<keyword evidence="2" id="KW-0548">Nucleotidyltransferase</keyword>
<reference evidence="6" key="1">
    <citation type="journal article" date="2014" name="Nat. Genet.">
        <title>Genome and transcriptome of the porcine whipworm Trichuris suis.</title>
        <authorList>
            <person name="Jex A.R."/>
            <person name="Nejsum P."/>
            <person name="Schwarz E.M."/>
            <person name="Hu L."/>
            <person name="Young N.D."/>
            <person name="Hall R.S."/>
            <person name="Korhonen P.K."/>
            <person name="Liao S."/>
            <person name="Thamsborg S."/>
            <person name="Xia J."/>
            <person name="Xu P."/>
            <person name="Wang S."/>
            <person name="Scheerlinck J.P."/>
            <person name="Hofmann A."/>
            <person name="Sternberg P.W."/>
            <person name="Wang J."/>
            <person name="Gasser R.B."/>
        </authorList>
    </citation>
    <scope>NUCLEOTIDE SEQUENCE [LARGE SCALE GENOMIC DNA]</scope>
    <source>
        <strain evidence="6">DCEP-RM93F</strain>
    </source>
</reference>
<dbReference type="InterPro" id="IPR050951">
    <property type="entry name" value="Retrovirus_Pol_polyprotein"/>
</dbReference>
<evidence type="ECO:0000256" key="1">
    <source>
        <dbReference type="ARBA" id="ARBA00022679"/>
    </source>
</evidence>
<gene>
    <name evidence="6" type="ORF">M514_25693</name>
</gene>
<organism evidence="6">
    <name type="scientific">Trichuris suis</name>
    <name type="common">pig whipworm</name>
    <dbReference type="NCBI Taxonomy" id="68888"/>
    <lineage>
        <taxon>Eukaryota</taxon>
        <taxon>Metazoa</taxon>
        <taxon>Ecdysozoa</taxon>
        <taxon>Nematoda</taxon>
        <taxon>Enoplea</taxon>
        <taxon>Dorylaimia</taxon>
        <taxon>Trichinellida</taxon>
        <taxon>Trichuridae</taxon>
        <taxon>Trichuris</taxon>
    </lineage>
</organism>
<dbReference type="InterPro" id="IPR043502">
    <property type="entry name" value="DNA/RNA_pol_sf"/>
</dbReference>
<feature type="non-terminal residue" evidence="6">
    <location>
        <position position="277"/>
    </location>
</feature>
<keyword evidence="1" id="KW-0808">Transferase</keyword>
<dbReference type="Gene3D" id="3.10.10.10">
    <property type="entry name" value="HIV Type 1 Reverse Transcriptase, subunit A, domain 1"/>
    <property type="match status" value="1"/>
</dbReference>
<dbReference type="Proteomes" id="UP000030758">
    <property type="component" value="Unassembled WGS sequence"/>
</dbReference>
<evidence type="ECO:0000256" key="2">
    <source>
        <dbReference type="ARBA" id="ARBA00022695"/>
    </source>
</evidence>
<evidence type="ECO:0000256" key="3">
    <source>
        <dbReference type="ARBA" id="ARBA00022722"/>
    </source>
</evidence>
<dbReference type="InterPro" id="IPR021109">
    <property type="entry name" value="Peptidase_aspartic_dom_sf"/>
</dbReference>
<dbReference type="PANTHER" id="PTHR37984">
    <property type="entry name" value="PROTEIN CBG26694"/>
    <property type="match status" value="1"/>
</dbReference>
<feature type="compositionally biased region" description="Basic residues" evidence="5">
    <location>
        <begin position="17"/>
        <end position="34"/>
    </location>
</feature>
<dbReference type="OrthoDB" id="5862582at2759"/>
<evidence type="ECO:0000256" key="4">
    <source>
        <dbReference type="ARBA" id="ARBA00022759"/>
    </source>
</evidence>
<dbReference type="PANTHER" id="PTHR37984:SF5">
    <property type="entry name" value="PROTEIN NYNRIN-LIKE"/>
    <property type="match status" value="1"/>
</dbReference>
<dbReference type="EMBL" id="KL367602">
    <property type="protein sequence ID" value="KFD62091.1"/>
    <property type="molecule type" value="Genomic_DNA"/>
</dbReference>
<dbReference type="GO" id="GO:0004519">
    <property type="term" value="F:endonuclease activity"/>
    <property type="evidence" value="ECO:0007669"/>
    <property type="project" value="UniProtKB-KW"/>
</dbReference>
<dbReference type="GO" id="GO:0016779">
    <property type="term" value="F:nucleotidyltransferase activity"/>
    <property type="evidence" value="ECO:0007669"/>
    <property type="project" value="UniProtKB-KW"/>
</dbReference>
<feature type="region of interest" description="Disordered" evidence="5">
    <location>
        <begin position="14"/>
        <end position="35"/>
    </location>
</feature>
<keyword evidence="3" id="KW-0540">Nuclease</keyword>
<evidence type="ECO:0000313" key="6">
    <source>
        <dbReference type="EMBL" id="KFD62091.1"/>
    </source>
</evidence>
<keyword evidence="4" id="KW-0378">Hydrolase</keyword>
<dbReference type="SUPFAM" id="SSF50630">
    <property type="entry name" value="Acid proteases"/>
    <property type="match status" value="1"/>
</dbReference>
<evidence type="ECO:0000256" key="5">
    <source>
        <dbReference type="SAM" id="MobiDB-lite"/>
    </source>
</evidence>
<name>A0A085MXZ5_9BILA</name>
<protein>
    <submittedName>
        <fullName evidence="6">Uncharacterized protein</fullName>
    </submittedName>
</protein>
<dbReference type="AlphaFoldDB" id="A0A085MXZ5"/>
<sequence>MWKKGHKDGYCSCSSGKRLKEHPSATRRKPKKQYRTNGTYAIVGNNISRHRKRAVVTANGKPIRFRVDTGSDLTLLLSKNWKSIGRFPLHPPSVEATDVAGNQIKLLGELICTFAFNGSTVRAACFVTRNGLIDLLGVELIEKLGMYKSPIDAERGLIEDPTAPDKVVLETESSSYGPGTAQVLRRYPRIHGSRLGLCTQTKASLSLKPGTRPVFRPKRPVPYAALSAVEQELDRLERNGVISRVNYSYWAAPIVTIKKKDGSFRICATFRRSSTTR</sequence>
<dbReference type="Gene3D" id="2.40.70.10">
    <property type="entry name" value="Acid Proteases"/>
    <property type="match status" value="1"/>
</dbReference>
<keyword evidence="4" id="KW-0255">Endonuclease</keyword>